<accession>V6LE53</accession>
<keyword evidence="3" id="KW-1185">Reference proteome</keyword>
<evidence type="ECO:0000313" key="2">
    <source>
        <dbReference type="EMBL" id="KAH0570124.1"/>
    </source>
</evidence>
<dbReference type="AlphaFoldDB" id="V6LE53"/>
<dbReference type="EMBL" id="KI546154">
    <property type="protein sequence ID" value="EST42780.1"/>
    <property type="molecule type" value="Genomic_DNA"/>
</dbReference>
<protein>
    <submittedName>
        <fullName evidence="1">Uncharacterized protein</fullName>
    </submittedName>
</protein>
<dbReference type="Proteomes" id="UP000018208">
    <property type="component" value="Unassembled WGS sequence"/>
</dbReference>
<sequence length="1023" mass="120180">MDKDHQIKDEIRRSALRLLQFTTQICNERQRPGLIAFFKDDIINLTSDDKMNCSLLRLFNTFRTFEPAVLLHLNEFLPQDLKFVVSQSNQVSLPISLMEHQQICQKSHIIPEEDQFDIYLVSLTQLVTPKVADEFKTLLSRFVMGSSEQRVEVLQFILRSSQLLSDFPELLAGLLEYLNKQWYNYAVEQLKFVSLAQISLSYNVYSEQSKPIELFKRVVQVYQNNSLSESQILWRQQTIFEIQEQTKRVAGISGRLMEQFQVQSKVQKPKKTISEEPIRPELSILREILQENAGSEHMRSLDQFQRKLSDFFTHQHWRENLLNLAIPVQRNVIISQIDNKIPIINFRSFIFQKALLEQLENSSKSTQKLHLDDLFELFKIKEFNKFINLILKKRPSLTFPEFRYSCIQFLNQYQLVFYQNYNSIYSFRSFTEDCCFFNSENQHSYNSIQFQPIVYISQQYINDDIFSDFEKSIYNMTLIQKLKFTKQLNITGSNGDKSHSYRFQHPILSKFQDEKSLLNRSAYGSFANGFEAAAPVSSNPYLISQLEMETEKVFFEFDEPAALEEHMMKYDIFSNNIQYIIQKIQEFCNSYYVEYNNHIEQNNYTGLKKLLDNQMCNNDIIILPQTQQILLRSILGDEYYNIYNIYTVIAAPFVLKRLKSLFLEIKKQRNLVISPIFSKRIKLVYFKSLDYASKNYIDFDRKIAQVKWFQTDLNFRKQQLIQNHVNENGMPVWWNQYKEIEFKFSGCKCLYHVGNEEVLQNIDIEEQISQILQRVQNQKALSKQHYCSDSHHVVVSKQKFLDKAIAISKIILSNNIADHIIILIQKKCSLVLETYLYSIIRLILILIDRISYLLCISETPEQCTNLQNQLFGEQLNLLQEVQNSFQLYQLRNAIFSEIEEIINSEAKKQVFKRKEKQELMEELILQNAPEEAFFSSFGMKSYISNGINQLVKNIKKQCEDLVDSGNSLTMKLYELQFQNNLELIVDGRCVCEGVLKACQGTLGSIFVICECVEDGVGFSEVDF</sequence>
<dbReference type="EMBL" id="AUWU02000008">
    <property type="protein sequence ID" value="KAH0570124.1"/>
    <property type="molecule type" value="Genomic_DNA"/>
</dbReference>
<gene>
    <name evidence="1" type="ORF">SS50377_17546</name>
    <name evidence="2" type="ORF">SS50377_28099</name>
</gene>
<organism evidence="1">
    <name type="scientific">Spironucleus salmonicida</name>
    <dbReference type="NCBI Taxonomy" id="348837"/>
    <lineage>
        <taxon>Eukaryota</taxon>
        <taxon>Metamonada</taxon>
        <taxon>Diplomonadida</taxon>
        <taxon>Hexamitidae</taxon>
        <taxon>Hexamitinae</taxon>
        <taxon>Spironucleus</taxon>
    </lineage>
</organism>
<reference evidence="2" key="2">
    <citation type="submission" date="2020-12" db="EMBL/GenBank/DDBJ databases">
        <title>New Spironucleus salmonicida genome in near-complete chromosomes.</title>
        <authorList>
            <person name="Xu F."/>
            <person name="Kurt Z."/>
            <person name="Jimenez-Gonzalez A."/>
            <person name="Astvaldsson A."/>
            <person name="Andersson J.O."/>
            <person name="Svard S.G."/>
        </authorList>
    </citation>
    <scope>NUCLEOTIDE SEQUENCE</scope>
    <source>
        <strain evidence="2">ATCC 50377</strain>
    </source>
</reference>
<evidence type="ECO:0000313" key="3">
    <source>
        <dbReference type="Proteomes" id="UP000018208"/>
    </source>
</evidence>
<dbReference type="VEuPathDB" id="GiardiaDB:SS50377_28099"/>
<reference evidence="1 2" key="1">
    <citation type="journal article" date="2014" name="PLoS Genet.">
        <title>The Genome of Spironucleus salmonicida Highlights a Fish Pathogen Adapted to Fluctuating Environments.</title>
        <authorList>
            <person name="Xu F."/>
            <person name="Jerlstrom-Hultqvist J."/>
            <person name="Einarsson E."/>
            <person name="Astvaldsson A."/>
            <person name="Svard S.G."/>
            <person name="Andersson J.O."/>
        </authorList>
    </citation>
    <scope>NUCLEOTIDE SEQUENCE</scope>
    <source>
        <strain evidence="2">ATCC 50377</strain>
    </source>
</reference>
<evidence type="ECO:0000313" key="1">
    <source>
        <dbReference type="EMBL" id="EST42780.1"/>
    </source>
</evidence>
<name>V6LE53_9EUKA</name>
<proteinExistence type="predicted"/>